<dbReference type="Gene3D" id="3.20.20.150">
    <property type="entry name" value="Divalent-metal-dependent TIM barrel enzymes"/>
    <property type="match status" value="1"/>
</dbReference>
<proteinExistence type="predicted"/>
<dbReference type="RefSeq" id="WP_089894476.1">
    <property type="nucleotide sequence ID" value="NZ_FOJG01000001.1"/>
</dbReference>
<dbReference type="STRING" id="29529.SAMN04488122_2211"/>
<accession>A0A1I0R426</accession>
<evidence type="ECO:0000259" key="1">
    <source>
        <dbReference type="Pfam" id="PF01261"/>
    </source>
</evidence>
<reference evidence="3" key="1">
    <citation type="submission" date="2016-10" db="EMBL/GenBank/DDBJ databases">
        <authorList>
            <person name="Varghese N."/>
            <person name="Submissions S."/>
        </authorList>
    </citation>
    <scope>NUCLEOTIDE SEQUENCE [LARGE SCALE GENOMIC DNA]</scope>
    <source>
        <strain evidence="3">DSM 3695</strain>
    </source>
</reference>
<dbReference type="GO" id="GO:0016853">
    <property type="term" value="F:isomerase activity"/>
    <property type="evidence" value="ECO:0007669"/>
    <property type="project" value="UniProtKB-KW"/>
</dbReference>
<dbReference type="Proteomes" id="UP000199310">
    <property type="component" value="Unassembled WGS sequence"/>
</dbReference>
<dbReference type="PANTHER" id="PTHR12110">
    <property type="entry name" value="HYDROXYPYRUVATE ISOMERASE"/>
    <property type="match status" value="1"/>
</dbReference>
<dbReference type="InterPro" id="IPR013022">
    <property type="entry name" value="Xyl_isomerase-like_TIM-brl"/>
</dbReference>
<dbReference type="AlphaFoldDB" id="A0A1I0R426"/>
<feature type="domain" description="Xylose isomerase-like TIM barrel" evidence="1">
    <location>
        <begin position="53"/>
        <end position="259"/>
    </location>
</feature>
<keyword evidence="2" id="KW-0413">Isomerase</keyword>
<dbReference type="PANTHER" id="PTHR12110:SF41">
    <property type="entry name" value="INOSOSE DEHYDRATASE"/>
    <property type="match status" value="1"/>
</dbReference>
<sequence>MHIHRRTFIQQAGLLTTGLFLGPSLSTGKLPETGLQLWTLKDDLAKDLEGTIKKIAAAGYTDLETFGGGDQFFGLSPVSFKQLLDRHKLHSSSGHYYFPGDNESFDTVINGFIKAAKILGQTYIVIPSLPAALYSTAAGCKTAAVQLNRAGQLCKDAGLQLAYHNHAFEFQQFGTQTGYDILLKETAAGLVKMELDLYFAVSAGLDPVALFMQEPERFVMWHVKDMDKINPALNTEVGSGSIDFKRIFSYAKLAGVKRYFIEQENFAIDPYVSLKKSAQYFKTALIR</sequence>
<evidence type="ECO:0000313" key="3">
    <source>
        <dbReference type="Proteomes" id="UP000199310"/>
    </source>
</evidence>
<name>A0A1I0R426_9BACT</name>
<dbReference type="InterPro" id="IPR036237">
    <property type="entry name" value="Xyl_isomerase-like_sf"/>
</dbReference>
<keyword evidence="3" id="KW-1185">Reference proteome</keyword>
<evidence type="ECO:0000313" key="2">
    <source>
        <dbReference type="EMBL" id="SEW35273.1"/>
    </source>
</evidence>
<dbReference type="SUPFAM" id="SSF51658">
    <property type="entry name" value="Xylose isomerase-like"/>
    <property type="match status" value="1"/>
</dbReference>
<organism evidence="2 3">
    <name type="scientific">Chitinophaga arvensicola</name>
    <dbReference type="NCBI Taxonomy" id="29529"/>
    <lineage>
        <taxon>Bacteria</taxon>
        <taxon>Pseudomonadati</taxon>
        <taxon>Bacteroidota</taxon>
        <taxon>Chitinophagia</taxon>
        <taxon>Chitinophagales</taxon>
        <taxon>Chitinophagaceae</taxon>
        <taxon>Chitinophaga</taxon>
    </lineage>
</organism>
<dbReference type="EMBL" id="FOJG01000001">
    <property type="protein sequence ID" value="SEW35273.1"/>
    <property type="molecule type" value="Genomic_DNA"/>
</dbReference>
<protein>
    <submittedName>
        <fullName evidence="2">Sugar phosphate isomerase/epimerase</fullName>
    </submittedName>
</protein>
<dbReference type="Pfam" id="PF01261">
    <property type="entry name" value="AP_endonuc_2"/>
    <property type="match status" value="1"/>
</dbReference>
<dbReference type="InterPro" id="IPR050312">
    <property type="entry name" value="IolE/XylAMocC-like"/>
</dbReference>
<dbReference type="OrthoDB" id="9798407at2"/>
<gene>
    <name evidence="2" type="ORF">SAMN04488122_2211</name>
</gene>